<dbReference type="EMBL" id="JACEIK010001016">
    <property type="protein sequence ID" value="MCD7465100.1"/>
    <property type="molecule type" value="Genomic_DNA"/>
</dbReference>
<proteinExistence type="predicted"/>
<accession>A0ABS8T2D2</accession>
<gene>
    <name evidence="2" type="ORF">HAX54_000553</name>
</gene>
<feature type="compositionally biased region" description="Low complexity" evidence="1">
    <location>
        <begin position="11"/>
        <end position="24"/>
    </location>
</feature>
<protein>
    <submittedName>
        <fullName evidence="2">Uncharacterized protein</fullName>
    </submittedName>
</protein>
<feature type="region of interest" description="Disordered" evidence="1">
    <location>
        <begin position="67"/>
        <end position="106"/>
    </location>
</feature>
<evidence type="ECO:0000313" key="3">
    <source>
        <dbReference type="Proteomes" id="UP000823775"/>
    </source>
</evidence>
<evidence type="ECO:0000313" key="2">
    <source>
        <dbReference type="EMBL" id="MCD7465100.1"/>
    </source>
</evidence>
<feature type="compositionally biased region" description="Basic and acidic residues" evidence="1">
    <location>
        <begin position="89"/>
        <end position="106"/>
    </location>
</feature>
<keyword evidence="3" id="KW-1185">Reference proteome</keyword>
<reference evidence="2 3" key="1">
    <citation type="journal article" date="2021" name="BMC Genomics">
        <title>Datura genome reveals duplications of psychoactive alkaloid biosynthetic genes and high mutation rate following tissue culture.</title>
        <authorList>
            <person name="Rajewski A."/>
            <person name="Carter-House D."/>
            <person name="Stajich J."/>
            <person name="Litt A."/>
        </authorList>
    </citation>
    <scope>NUCLEOTIDE SEQUENCE [LARGE SCALE GENOMIC DNA]</scope>
    <source>
        <strain evidence="2">AR-01</strain>
    </source>
</reference>
<organism evidence="2 3">
    <name type="scientific">Datura stramonium</name>
    <name type="common">Jimsonweed</name>
    <name type="synonym">Common thornapple</name>
    <dbReference type="NCBI Taxonomy" id="4076"/>
    <lineage>
        <taxon>Eukaryota</taxon>
        <taxon>Viridiplantae</taxon>
        <taxon>Streptophyta</taxon>
        <taxon>Embryophyta</taxon>
        <taxon>Tracheophyta</taxon>
        <taxon>Spermatophyta</taxon>
        <taxon>Magnoliopsida</taxon>
        <taxon>eudicotyledons</taxon>
        <taxon>Gunneridae</taxon>
        <taxon>Pentapetalae</taxon>
        <taxon>asterids</taxon>
        <taxon>lamiids</taxon>
        <taxon>Solanales</taxon>
        <taxon>Solanaceae</taxon>
        <taxon>Solanoideae</taxon>
        <taxon>Datureae</taxon>
        <taxon>Datura</taxon>
    </lineage>
</organism>
<comment type="caution">
    <text evidence="2">The sequence shown here is derived from an EMBL/GenBank/DDBJ whole genome shotgun (WGS) entry which is preliminary data.</text>
</comment>
<sequence length="106" mass="11706">MEKKGERQRGRGLAAAAGGFPGGAAAVEPETVVRGEVSQRGEDRVVTMEDLVVVSPEAARRWSLLKTAAGRRRRREKEEGEQSSCCRNPARERAKRDALMVKSERE</sequence>
<feature type="region of interest" description="Disordered" evidence="1">
    <location>
        <begin position="1"/>
        <end position="24"/>
    </location>
</feature>
<name>A0ABS8T2D2_DATST</name>
<dbReference type="Proteomes" id="UP000823775">
    <property type="component" value="Unassembled WGS sequence"/>
</dbReference>
<evidence type="ECO:0000256" key="1">
    <source>
        <dbReference type="SAM" id="MobiDB-lite"/>
    </source>
</evidence>